<dbReference type="OrthoDB" id="1165032at2"/>
<dbReference type="HOGENOM" id="CLU_1853303_0_0_10"/>
<evidence type="ECO:0000313" key="1">
    <source>
        <dbReference type="EMBL" id="AFH50706.1"/>
    </source>
</evidence>
<dbReference type="Proteomes" id="UP000007394">
    <property type="component" value="Chromosome"/>
</dbReference>
<dbReference type="EMBL" id="CP003418">
    <property type="protein sequence ID" value="AFH50706.1"/>
    <property type="molecule type" value="Genomic_DNA"/>
</dbReference>
<dbReference type="PROSITE" id="PS51257">
    <property type="entry name" value="PROKAR_LIPOPROTEIN"/>
    <property type="match status" value="1"/>
</dbReference>
<protein>
    <recommendedName>
        <fullName evidence="3">Lipoprotein</fullName>
    </recommendedName>
</protein>
<dbReference type="KEGG" id="ial:IALB_3003"/>
<dbReference type="AlphaFoldDB" id="I0ANZ9"/>
<sequence>MKKLILISVLLVLFISCKENEPECICTTEFRTLTVSVVDSLNNPIDSLDVNIVDEFGRIIKPLEKQLPYQPALYVVVDDSYVNYLSTEPLLIYFTATDSLGRRAYTFFLVNTDECKCHVQKVSGTDKIVLK</sequence>
<reference evidence="1 2" key="1">
    <citation type="journal article" date="2012" name="Front. Microbiol.">
        <title>Complete genome of Ignavibacterium album, a metabolically versatile, flagellated, facultative anaerobe from the phylum Chlorobi.</title>
        <authorList>
            <person name="Liu Z."/>
            <person name="Frigaard N.-U."/>
            <person name="Vogl K."/>
            <person name="Iino T."/>
            <person name="Ohkuma M."/>
            <person name="Overmann J."/>
            <person name="Bryant D.A."/>
        </authorList>
    </citation>
    <scope>NUCLEOTIDE SEQUENCE [LARGE SCALE GENOMIC DNA]</scope>
    <source>
        <strain evidence="2">DSM 19864 / JCM 16511 / NBRC 101810 / Mat9-16</strain>
    </source>
</reference>
<gene>
    <name evidence="1" type="ordered locus">IALB_3003</name>
</gene>
<accession>I0ANZ9</accession>
<organism evidence="1 2">
    <name type="scientific">Ignavibacterium album (strain DSM 19864 / JCM 16511 / NBRC 101810 / Mat9-16)</name>
    <dbReference type="NCBI Taxonomy" id="945713"/>
    <lineage>
        <taxon>Bacteria</taxon>
        <taxon>Pseudomonadati</taxon>
        <taxon>Ignavibacteriota</taxon>
        <taxon>Ignavibacteria</taxon>
        <taxon>Ignavibacteriales</taxon>
        <taxon>Ignavibacteriaceae</taxon>
        <taxon>Ignavibacterium</taxon>
    </lineage>
</organism>
<evidence type="ECO:0008006" key="3">
    <source>
        <dbReference type="Google" id="ProtNLM"/>
    </source>
</evidence>
<dbReference type="eggNOG" id="ENOG5033HRI">
    <property type="taxonomic scope" value="Bacteria"/>
</dbReference>
<dbReference type="STRING" id="945713.IALB_3003"/>
<proteinExistence type="predicted"/>
<name>I0ANZ9_IGNAJ</name>
<evidence type="ECO:0000313" key="2">
    <source>
        <dbReference type="Proteomes" id="UP000007394"/>
    </source>
</evidence>
<keyword evidence="2" id="KW-1185">Reference proteome</keyword>
<dbReference type="RefSeq" id="WP_014561844.1">
    <property type="nucleotide sequence ID" value="NC_017464.1"/>
</dbReference>